<dbReference type="SUPFAM" id="SSF56672">
    <property type="entry name" value="DNA/RNA polymerases"/>
    <property type="match status" value="1"/>
</dbReference>
<name>A0AAE1W3J4_9LAMI</name>
<organism evidence="2 3">
    <name type="scientific">Sesamum angolense</name>
    <dbReference type="NCBI Taxonomy" id="2727404"/>
    <lineage>
        <taxon>Eukaryota</taxon>
        <taxon>Viridiplantae</taxon>
        <taxon>Streptophyta</taxon>
        <taxon>Embryophyta</taxon>
        <taxon>Tracheophyta</taxon>
        <taxon>Spermatophyta</taxon>
        <taxon>Magnoliopsida</taxon>
        <taxon>eudicotyledons</taxon>
        <taxon>Gunneridae</taxon>
        <taxon>Pentapetalae</taxon>
        <taxon>asterids</taxon>
        <taxon>lamiids</taxon>
        <taxon>Lamiales</taxon>
        <taxon>Pedaliaceae</taxon>
        <taxon>Sesamum</taxon>
    </lineage>
</organism>
<proteinExistence type="predicted"/>
<feature type="domain" description="Reverse transcriptase Ty1/copia-type" evidence="1">
    <location>
        <begin position="6"/>
        <end position="117"/>
    </location>
</feature>
<dbReference type="InterPro" id="IPR043502">
    <property type="entry name" value="DNA/RNA_pol_sf"/>
</dbReference>
<reference evidence="2" key="1">
    <citation type="submission" date="2020-06" db="EMBL/GenBank/DDBJ databases">
        <authorList>
            <person name="Li T."/>
            <person name="Hu X."/>
            <person name="Zhang T."/>
            <person name="Song X."/>
            <person name="Zhang H."/>
            <person name="Dai N."/>
            <person name="Sheng W."/>
            <person name="Hou X."/>
            <person name="Wei L."/>
        </authorList>
    </citation>
    <scope>NUCLEOTIDE SEQUENCE</scope>
    <source>
        <strain evidence="2">K16</strain>
        <tissue evidence="2">Leaf</tissue>
    </source>
</reference>
<comment type="caution">
    <text evidence="2">The sequence shown here is derived from an EMBL/GenBank/DDBJ whole genome shotgun (WGS) entry which is preliminary data.</text>
</comment>
<dbReference type="EMBL" id="JACGWL010000015">
    <property type="protein sequence ID" value="KAK4386097.1"/>
    <property type="molecule type" value="Genomic_DNA"/>
</dbReference>
<keyword evidence="3" id="KW-1185">Reference proteome</keyword>
<reference evidence="2" key="2">
    <citation type="journal article" date="2024" name="Plant">
        <title>Genomic evolution and insights into agronomic trait innovations of Sesamum species.</title>
        <authorList>
            <person name="Miao H."/>
            <person name="Wang L."/>
            <person name="Qu L."/>
            <person name="Liu H."/>
            <person name="Sun Y."/>
            <person name="Le M."/>
            <person name="Wang Q."/>
            <person name="Wei S."/>
            <person name="Zheng Y."/>
            <person name="Lin W."/>
            <person name="Duan Y."/>
            <person name="Cao H."/>
            <person name="Xiong S."/>
            <person name="Wang X."/>
            <person name="Wei L."/>
            <person name="Li C."/>
            <person name="Ma Q."/>
            <person name="Ju M."/>
            <person name="Zhao R."/>
            <person name="Li G."/>
            <person name="Mu C."/>
            <person name="Tian Q."/>
            <person name="Mei H."/>
            <person name="Zhang T."/>
            <person name="Gao T."/>
            <person name="Zhang H."/>
        </authorList>
    </citation>
    <scope>NUCLEOTIDE SEQUENCE</scope>
    <source>
        <strain evidence="2">K16</strain>
    </source>
</reference>
<dbReference type="InterPro" id="IPR013103">
    <property type="entry name" value="RVT_2"/>
</dbReference>
<dbReference type="AlphaFoldDB" id="A0AAE1W3J4"/>
<dbReference type="Proteomes" id="UP001289374">
    <property type="component" value="Unassembled WGS sequence"/>
</dbReference>
<accession>A0AAE1W3J4</accession>
<sequence length="119" mass="13532">MSKSVTVRLLLGVAISKGWPLLQLDVDNAFLNGYLDKEVYMTPPKRYNKVLPGQVFTLKCSLYGLKQASRQWNIELTMRLQQYGVIQSSHDNCLFIQAKEQSFTIILVYVDDILSTGNT</sequence>
<evidence type="ECO:0000313" key="2">
    <source>
        <dbReference type="EMBL" id="KAK4386097.1"/>
    </source>
</evidence>
<protein>
    <submittedName>
        <fullName evidence="2">Retrovirus-related Pol polyprotein from transposon RE1</fullName>
    </submittedName>
</protein>
<evidence type="ECO:0000313" key="3">
    <source>
        <dbReference type="Proteomes" id="UP001289374"/>
    </source>
</evidence>
<gene>
    <name evidence="2" type="ORF">Sango_2480300</name>
</gene>
<evidence type="ECO:0000259" key="1">
    <source>
        <dbReference type="Pfam" id="PF07727"/>
    </source>
</evidence>
<dbReference type="Pfam" id="PF07727">
    <property type="entry name" value="RVT_2"/>
    <property type="match status" value="1"/>
</dbReference>